<dbReference type="Pfam" id="PF00702">
    <property type="entry name" value="Hydrolase"/>
    <property type="match status" value="1"/>
</dbReference>
<gene>
    <name evidence="3" type="ORF">J07HQW1_01111</name>
</gene>
<comment type="similarity">
    <text evidence="1">Belongs to the HAD-like hydrolase superfamily. S-2-haloalkanoic acid dehalogenase family.</text>
</comment>
<dbReference type="GO" id="GO:0019120">
    <property type="term" value="F:hydrolase activity, acting on acid halide bonds, in C-halide compounds"/>
    <property type="evidence" value="ECO:0007669"/>
    <property type="project" value="InterPro"/>
</dbReference>
<dbReference type="InterPro" id="IPR006328">
    <property type="entry name" value="2-HAD"/>
</dbReference>
<dbReference type="EMBL" id="KE356560">
    <property type="protein sequence ID" value="ERG91079.1"/>
    <property type="molecule type" value="Genomic_DNA"/>
</dbReference>
<dbReference type="Gene3D" id="3.40.50.1000">
    <property type="entry name" value="HAD superfamily/HAD-like"/>
    <property type="match status" value="1"/>
</dbReference>
<dbReference type="Gene3D" id="1.10.150.240">
    <property type="entry name" value="Putative phosphatase, domain 2"/>
    <property type="match status" value="1"/>
</dbReference>
<protein>
    <submittedName>
        <fullName evidence="3">2-haloalkanoic acid dehalogenase, type II</fullName>
    </submittedName>
</protein>
<dbReference type="InterPro" id="IPR006439">
    <property type="entry name" value="HAD-SF_hydro_IA"/>
</dbReference>
<dbReference type="HOGENOM" id="CLU_045011_3_1_2"/>
<evidence type="ECO:0000256" key="1">
    <source>
        <dbReference type="ARBA" id="ARBA00008106"/>
    </source>
</evidence>
<reference evidence="3 4" key="1">
    <citation type="journal article" date="2013" name="PLoS ONE">
        <title>Assembly-driven community genomics of a hypersaline microbial ecosystem.</title>
        <authorList>
            <person name="Podell S."/>
            <person name="Ugalde J.A."/>
            <person name="Narasingarao P."/>
            <person name="Banfield J.F."/>
            <person name="Heidelberg K.B."/>
            <person name="Allen E.E."/>
        </authorList>
    </citation>
    <scope>NUCLEOTIDE SEQUENCE [LARGE SCALE GENOMIC DNA]</scope>
    <source>
        <strain evidence="4">J07HQW1</strain>
    </source>
</reference>
<accession>U1MMS8</accession>
<dbReference type="InterPro" id="IPR023198">
    <property type="entry name" value="PGP-like_dom2"/>
</dbReference>
<dbReference type="NCBIfam" id="TIGR01428">
    <property type="entry name" value="HAD_type_II"/>
    <property type="match status" value="1"/>
</dbReference>
<dbReference type="PRINTS" id="PR00413">
    <property type="entry name" value="HADHALOGNASE"/>
</dbReference>
<dbReference type="NCBIfam" id="TIGR01493">
    <property type="entry name" value="HAD-SF-IA-v2"/>
    <property type="match status" value="1"/>
</dbReference>
<dbReference type="SFLD" id="SFLDS00003">
    <property type="entry name" value="Haloacid_Dehalogenase"/>
    <property type="match status" value="1"/>
</dbReference>
<dbReference type="AlphaFoldDB" id="U1MMS8"/>
<dbReference type="Proteomes" id="UP000030649">
    <property type="component" value="Unassembled WGS sequence"/>
</dbReference>
<organism evidence="3 4">
    <name type="scientific">Haloquadratum walsbyi J07HQW1</name>
    <dbReference type="NCBI Taxonomy" id="1238424"/>
    <lineage>
        <taxon>Archaea</taxon>
        <taxon>Methanobacteriati</taxon>
        <taxon>Methanobacteriota</taxon>
        <taxon>Stenosarchaea group</taxon>
        <taxon>Halobacteria</taxon>
        <taxon>Halobacteriales</taxon>
        <taxon>Haloferacaceae</taxon>
        <taxon>Haloquadratum</taxon>
    </lineage>
</organism>
<dbReference type="InterPro" id="IPR023214">
    <property type="entry name" value="HAD_sf"/>
</dbReference>
<dbReference type="STRING" id="1238424.J07HQW1_01111"/>
<sequence length="229" mass="25224">MSADFDPDRVQTVTFDSYSTLVDVEAAEQALKERVENPRPISRLWRSRSLAYTFVANQIDAYQPFYEMNRDALQYALDAHDVGLSPSERDEILAVYHELDVFDDVRESIDRLDTAGYDCYVLSNGNPEMLSTMVEHTGIGDVIADTISAAEVSTFKPAAELYQHGAARTGTPIDEIAHVTAGWFDVVGAVHAGAQAVWVNRKATPSEPFGPDPHLTVETLTGVCDVLDI</sequence>
<dbReference type="PANTHER" id="PTHR43316:SF3">
    <property type="entry name" value="HALOACID DEHALOGENASE, TYPE II (AFU_ORTHOLOGUE AFUA_2G07750)-RELATED"/>
    <property type="match status" value="1"/>
</dbReference>
<keyword evidence="2" id="KW-0378">Hydrolase</keyword>
<dbReference type="InterPro" id="IPR051540">
    <property type="entry name" value="S-2-haloacid_dehalogenase"/>
</dbReference>
<dbReference type="InterPro" id="IPR036412">
    <property type="entry name" value="HAD-like_sf"/>
</dbReference>
<evidence type="ECO:0000313" key="4">
    <source>
        <dbReference type="Proteomes" id="UP000030649"/>
    </source>
</evidence>
<dbReference type="SFLD" id="SFLDG01129">
    <property type="entry name" value="C1.5:_HAD__Beta-PGM__Phosphata"/>
    <property type="match status" value="1"/>
</dbReference>
<proteinExistence type="inferred from homology"/>
<dbReference type="PANTHER" id="PTHR43316">
    <property type="entry name" value="HYDROLASE, HALOACID DELAHOGENASE-RELATED"/>
    <property type="match status" value="1"/>
</dbReference>
<evidence type="ECO:0000313" key="3">
    <source>
        <dbReference type="EMBL" id="ERG91079.1"/>
    </source>
</evidence>
<evidence type="ECO:0000256" key="2">
    <source>
        <dbReference type="ARBA" id="ARBA00022801"/>
    </source>
</evidence>
<dbReference type="SUPFAM" id="SSF56784">
    <property type="entry name" value="HAD-like"/>
    <property type="match status" value="1"/>
</dbReference>
<name>U1MMS8_9EURY</name>